<protein>
    <submittedName>
        <fullName evidence="1">Uncharacterized protein</fullName>
    </submittedName>
</protein>
<evidence type="ECO:0000313" key="1">
    <source>
        <dbReference type="EMBL" id="RDK38925.1"/>
    </source>
</evidence>
<dbReference type="EMBL" id="KZ851863">
    <property type="protein sequence ID" value="RDK38925.1"/>
    <property type="molecule type" value="Genomic_DNA"/>
</dbReference>
<dbReference type="PROSITE" id="PS51257">
    <property type="entry name" value="PROKAR_LIPOPROTEIN"/>
    <property type="match status" value="1"/>
</dbReference>
<organism evidence="1 2">
    <name type="scientific">Aspergillus phoenicis ATCC 13157</name>
    <dbReference type="NCBI Taxonomy" id="1353007"/>
    <lineage>
        <taxon>Eukaryota</taxon>
        <taxon>Fungi</taxon>
        <taxon>Dikarya</taxon>
        <taxon>Ascomycota</taxon>
        <taxon>Pezizomycotina</taxon>
        <taxon>Eurotiomycetes</taxon>
        <taxon>Eurotiomycetidae</taxon>
        <taxon>Eurotiales</taxon>
        <taxon>Aspergillaceae</taxon>
        <taxon>Aspergillus</taxon>
    </lineage>
</organism>
<dbReference type="AlphaFoldDB" id="A0A370P9R1"/>
<sequence>MAELKSWMTTVVTSSSCRISTYKHSWLKKRQGKRKATLALPRVSYHARYQGVLSHESLRRTINTTFVASREMACQKAKISSLWSDAYLAWVNSWLSVPWNASENTEDAMSVEEMVKFFGEKYLIHLLNTDNLRRIITSFRRRADANELVLGVPSGISVESVQQMSGCLAIKKMTELESLVNSKENEWNPGDIFTAEHLHTAVAELVLLNGDEQPPPDTCLGPMPSLATVQAPDRRPDPNCDTQPSVYHQLYPSNERIKLLSDARYFFAIACAGGLCDDGLARAAAEAGNDILIADYCEAADEKSLAMLQDVKAAAVAFLKMCNLAGVVTDWQFNNHVALAIQFSVLGYYRDHSRSRRPGGVNGSHMTDILAHRYIDLAIYVGVMTASMGTGEQISREQYHLLAGACCYINDIIDVRSDAMRKSRESVILRGIRGNLCKYLDNIISSCLQRAAMAIRSSPVSALVVMGCCNWMLMSSQHKAYELFHGVKERKDGKMCDYVSASDGSYQQLLEVLEEYGSLGENGPSVAKRRADMDLLYHTYRSHPQTHTAWLADSTRSLLNPVSLRRIIDVVHFDWHGDTGDVEYCP</sequence>
<accession>A0A370P9R1</accession>
<name>A0A370P9R1_ASPPH</name>
<proteinExistence type="predicted"/>
<gene>
    <name evidence="1" type="ORF">M752DRAFT_306973</name>
</gene>
<keyword evidence="2" id="KW-1185">Reference proteome</keyword>
<dbReference type="Proteomes" id="UP000254937">
    <property type="component" value="Unassembled WGS sequence"/>
</dbReference>
<reference evidence="1 2" key="1">
    <citation type="submission" date="2018-07" db="EMBL/GenBank/DDBJ databases">
        <title>Section-level genome sequencing of Aspergillus section Nigri to investigate inter- and intra-species variation.</title>
        <authorList>
            <consortium name="DOE Joint Genome Institute"/>
            <person name="Vesth T.C."/>
            <person name="Nybo J.L."/>
            <person name="Theobald S."/>
            <person name="Frisvad J.C."/>
            <person name="Larsen T.O."/>
            <person name="Nielsen K.F."/>
            <person name="Hoof J.B."/>
            <person name="Brandl J."/>
            <person name="Salamov A."/>
            <person name="Riley R."/>
            <person name="Gladden J.M."/>
            <person name="Phatale P."/>
            <person name="Nielsen M.T."/>
            <person name="Lyhne E.K."/>
            <person name="Kogle M.E."/>
            <person name="Strasser K."/>
            <person name="McDonnell E."/>
            <person name="Barry K."/>
            <person name="Clum A."/>
            <person name="Chen C."/>
            <person name="Nolan M."/>
            <person name="Sandor L."/>
            <person name="Kuo A."/>
            <person name="Lipzen A."/>
            <person name="Hainaut M."/>
            <person name="Drula E."/>
            <person name="Tsang A."/>
            <person name="Magnuson J.K."/>
            <person name="Henrissat B."/>
            <person name="Wiebenga A."/>
            <person name="Simmons B.A."/>
            <person name="Makela M.R."/>
            <person name="De vries R.P."/>
            <person name="Grigoriev I.V."/>
            <person name="Mortensen U.H."/>
            <person name="Baker S.E."/>
            <person name="Andersen M.R."/>
        </authorList>
    </citation>
    <scope>NUCLEOTIDE SEQUENCE [LARGE SCALE GENOMIC DNA]</scope>
    <source>
        <strain evidence="1 2">ATCC 13157</strain>
    </source>
</reference>
<evidence type="ECO:0000313" key="2">
    <source>
        <dbReference type="Proteomes" id="UP000254937"/>
    </source>
</evidence>